<organism evidence="2 3">
    <name type="scientific">Plectus sambesii</name>
    <dbReference type="NCBI Taxonomy" id="2011161"/>
    <lineage>
        <taxon>Eukaryota</taxon>
        <taxon>Metazoa</taxon>
        <taxon>Ecdysozoa</taxon>
        <taxon>Nematoda</taxon>
        <taxon>Chromadorea</taxon>
        <taxon>Plectida</taxon>
        <taxon>Plectina</taxon>
        <taxon>Plectoidea</taxon>
        <taxon>Plectidae</taxon>
        <taxon>Plectus</taxon>
    </lineage>
</organism>
<dbReference type="WBParaSite" id="PSAMB.scaffold109size78448.g1983.t1">
    <property type="protein sequence ID" value="PSAMB.scaffold109size78448.g1983.t1"/>
    <property type="gene ID" value="PSAMB.scaffold109size78448.g1983"/>
</dbReference>
<protein>
    <submittedName>
        <fullName evidence="3">Uncharacterized protein</fullName>
    </submittedName>
</protein>
<proteinExistence type="predicted"/>
<evidence type="ECO:0000256" key="1">
    <source>
        <dbReference type="SAM" id="MobiDB-lite"/>
    </source>
</evidence>
<feature type="region of interest" description="Disordered" evidence="1">
    <location>
        <begin position="11"/>
        <end position="67"/>
    </location>
</feature>
<feature type="region of interest" description="Disordered" evidence="1">
    <location>
        <begin position="106"/>
        <end position="157"/>
    </location>
</feature>
<feature type="compositionally biased region" description="Low complexity" evidence="1">
    <location>
        <begin position="37"/>
        <end position="46"/>
    </location>
</feature>
<evidence type="ECO:0000313" key="2">
    <source>
        <dbReference type="Proteomes" id="UP000887566"/>
    </source>
</evidence>
<dbReference type="Proteomes" id="UP000887566">
    <property type="component" value="Unplaced"/>
</dbReference>
<reference evidence="3" key="1">
    <citation type="submission" date="2022-11" db="UniProtKB">
        <authorList>
            <consortium name="WormBaseParasite"/>
        </authorList>
    </citation>
    <scope>IDENTIFICATION</scope>
</reference>
<feature type="compositionally biased region" description="Basic and acidic residues" evidence="1">
    <location>
        <begin position="16"/>
        <end position="25"/>
    </location>
</feature>
<feature type="compositionally biased region" description="Low complexity" evidence="1">
    <location>
        <begin position="58"/>
        <end position="67"/>
    </location>
</feature>
<keyword evidence="2" id="KW-1185">Reference proteome</keyword>
<sequence>MLLCCCWSPRSQRPLNSEKRQRDAAKLAAPSPRGPVAAGEAAAAAAGERRSKPAARSDVGAGAPDALDAADHVRHRPGCQSAPLSDTASPHPWRAVQEARRMTAALDRPFGSFDRRPGTRVPSSRQSQKREPIVSRHPPSSSPKREEDTRAASNYRTPPGAEELAGCFCCSASLRSPTWTAASLLLLLYVVFCPAGNQRSSNLPTH</sequence>
<accession>A0A914ULN2</accession>
<name>A0A914ULN2_9BILA</name>
<evidence type="ECO:0000313" key="3">
    <source>
        <dbReference type="WBParaSite" id="PSAMB.scaffold109size78448.g1983.t1"/>
    </source>
</evidence>
<dbReference type="AlphaFoldDB" id="A0A914ULN2"/>